<evidence type="ECO:0000256" key="4">
    <source>
        <dbReference type="ARBA" id="ARBA00022989"/>
    </source>
</evidence>
<evidence type="ECO:0000256" key="5">
    <source>
        <dbReference type="ARBA" id="ARBA00023136"/>
    </source>
</evidence>
<evidence type="ECO:0000256" key="6">
    <source>
        <dbReference type="SAM" id="Phobius"/>
    </source>
</evidence>
<feature type="transmembrane region" description="Helical" evidence="6">
    <location>
        <begin position="34"/>
        <end position="51"/>
    </location>
</feature>
<dbReference type="AlphaFoldDB" id="A0A2T0SE09"/>
<feature type="transmembrane region" description="Helical" evidence="6">
    <location>
        <begin position="263"/>
        <end position="281"/>
    </location>
</feature>
<dbReference type="GO" id="GO:0016020">
    <property type="term" value="C:membrane"/>
    <property type="evidence" value="ECO:0007669"/>
    <property type="project" value="UniProtKB-SubCell"/>
</dbReference>
<keyword evidence="3 6" id="KW-0812">Transmembrane</keyword>
<dbReference type="Pfam" id="PF00892">
    <property type="entry name" value="EamA"/>
    <property type="match status" value="2"/>
</dbReference>
<dbReference type="EMBL" id="PVTF01000022">
    <property type="protein sequence ID" value="PRY31647.1"/>
    <property type="molecule type" value="Genomic_DNA"/>
</dbReference>
<dbReference type="SUPFAM" id="SSF103481">
    <property type="entry name" value="Multidrug resistance efflux transporter EmrE"/>
    <property type="match status" value="2"/>
</dbReference>
<dbReference type="RefSeq" id="WP_106196513.1">
    <property type="nucleotide sequence ID" value="NZ_PVTF01000022.1"/>
</dbReference>
<keyword evidence="5 6" id="KW-0472">Membrane</keyword>
<keyword evidence="4 6" id="KW-1133">Transmembrane helix</keyword>
<dbReference type="InterPro" id="IPR050638">
    <property type="entry name" value="AA-Vitamin_Transporters"/>
</dbReference>
<feature type="transmembrane region" description="Helical" evidence="6">
    <location>
        <begin position="89"/>
        <end position="107"/>
    </location>
</feature>
<comment type="subcellular location">
    <subcellularLocation>
        <location evidence="1">Membrane</location>
        <topology evidence="1">Multi-pass membrane protein</topology>
    </subcellularLocation>
</comment>
<evidence type="ECO:0000256" key="3">
    <source>
        <dbReference type="ARBA" id="ARBA00022692"/>
    </source>
</evidence>
<evidence type="ECO:0000259" key="7">
    <source>
        <dbReference type="Pfam" id="PF00892"/>
    </source>
</evidence>
<feature type="transmembrane region" description="Helical" evidence="6">
    <location>
        <begin position="63"/>
        <end position="83"/>
    </location>
</feature>
<organism evidence="8 9">
    <name type="scientific">Umezawaea tangerina</name>
    <dbReference type="NCBI Taxonomy" id="84725"/>
    <lineage>
        <taxon>Bacteria</taxon>
        <taxon>Bacillati</taxon>
        <taxon>Actinomycetota</taxon>
        <taxon>Actinomycetes</taxon>
        <taxon>Pseudonocardiales</taxon>
        <taxon>Pseudonocardiaceae</taxon>
        <taxon>Umezawaea</taxon>
    </lineage>
</organism>
<keyword evidence="9" id="KW-1185">Reference proteome</keyword>
<dbReference type="PANTHER" id="PTHR32322">
    <property type="entry name" value="INNER MEMBRANE TRANSPORTER"/>
    <property type="match status" value="1"/>
</dbReference>
<evidence type="ECO:0000256" key="2">
    <source>
        <dbReference type="ARBA" id="ARBA00007362"/>
    </source>
</evidence>
<dbReference type="InterPro" id="IPR037185">
    <property type="entry name" value="EmrE-like"/>
</dbReference>
<feature type="transmembrane region" description="Helical" evidence="6">
    <location>
        <begin position="148"/>
        <end position="165"/>
    </location>
</feature>
<gene>
    <name evidence="8" type="ORF">CLV43_12253</name>
</gene>
<accession>A0A2T0SE09</accession>
<feature type="transmembrane region" description="Helical" evidence="6">
    <location>
        <begin position="233"/>
        <end position="257"/>
    </location>
</feature>
<protein>
    <submittedName>
        <fullName evidence="8">DME family drug/metabolite transporter</fullName>
    </submittedName>
</protein>
<dbReference type="Gene3D" id="1.10.3730.20">
    <property type="match status" value="1"/>
</dbReference>
<evidence type="ECO:0000256" key="1">
    <source>
        <dbReference type="ARBA" id="ARBA00004141"/>
    </source>
</evidence>
<feature type="domain" description="EamA" evidence="7">
    <location>
        <begin position="147"/>
        <end position="280"/>
    </location>
</feature>
<feature type="transmembrane region" description="Helical" evidence="6">
    <location>
        <begin position="177"/>
        <end position="195"/>
    </location>
</feature>
<feature type="transmembrane region" description="Helical" evidence="6">
    <location>
        <begin position="207"/>
        <end position="226"/>
    </location>
</feature>
<dbReference type="Proteomes" id="UP000239494">
    <property type="component" value="Unassembled WGS sequence"/>
</dbReference>
<proteinExistence type="inferred from homology"/>
<evidence type="ECO:0000313" key="8">
    <source>
        <dbReference type="EMBL" id="PRY31647.1"/>
    </source>
</evidence>
<comment type="similarity">
    <text evidence="2">Belongs to the EamA transporter family.</text>
</comment>
<feature type="domain" description="EamA" evidence="7">
    <location>
        <begin position="4"/>
        <end position="135"/>
    </location>
</feature>
<dbReference type="InterPro" id="IPR000620">
    <property type="entry name" value="EamA_dom"/>
</dbReference>
<reference evidence="8 9" key="1">
    <citation type="submission" date="2018-03" db="EMBL/GenBank/DDBJ databases">
        <title>Genomic Encyclopedia of Archaeal and Bacterial Type Strains, Phase II (KMG-II): from individual species to whole genera.</title>
        <authorList>
            <person name="Goeker M."/>
        </authorList>
    </citation>
    <scope>NUCLEOTIDE SEQUENCE [LARGE SCALE GENOMIC DNA]</scope>
    <source>
        <strain evidence="8 9">DSM 44720</strain>
    </source>
</reference>
<comment type="caution">
    <text evidence="8">The sequence shown here is derived from an EMBL/GenBank/DDBJ whole genome shotgun (WGS) entry which is preliminary data.</text>
</comment>
<feature type="transmembrane region" description="Helical" evidence="6">
    <location>
        <begin position="119"/>
        <end position="136"/>
    </location>
</feature>
<evidence type="ECO:0000313" key="9">
    <source>
        <dbReference type="Proteomes" id="UP000239494"/>
    </source>
</evidence>
<dbReference type="OrthoDB" id="9787117at2"/>
<name>A0A2T0SE09_9PSEU</name>
<dbReference type="PANTHER" id="PTHR32322:SF2">
    <property type="entry name" value="EAMA DOMAIN-CONTAINING PROTEIN"/>
    <property type="match status" value="1"/>
</dbReference>
<sequence length="297" mass="30292">MPRLAVLSAMAGAALWGTIGPVASLFTDRERLAYGGIRLAIGACALFALGGRPFTRAWRRHDVLPLLAAALGLAGFQLSYFAAVGTSGVAISTAVAIGLAPVLTGGWTATAGRQRPTGWWLAGTALAAFGLALLMLSGSADVSLSPKGLALSTVAAACFSLQALSIKHLTDRHADTVVLTAMFAIAALLLTPMTIAHATPSLLTGKAVLSLLYLGTVTAGVSYWLFAYGIRHLGAPAAVTISLLEPACATAIAALLLGEHMTASQWVGIGLVCGAIVLTTIPTRTNEPVAVLVRSAP</sequence>